<dbReference type="EC" id="3.6.4.12" evidence="4"/>
<sequence>MGHILFCGPSGFGKTTMAHIIAKQSGVNMKVVTGYAINKPAEIVSILNSLEE</sequence>
<dbReference type="PANTHER" id="PTHR42848">
    <property type="match status" value="1"/>
</dbReference>
<keyword evidence="4" id="KW-0378">Hydrolase</keyword>
<accession>A0A1V5ZR34</accession>
<dbReference type="Proteomes" id="UP000485621">
    <property type="component" value="Unassembled WGS sequence"/>
</dbReference>
<dbReference type="SUPFAM" id="SSF52540">
    <property type="entry name" value="P-loop containing nucleoside triphosphate hydrolases"/>
    <property type="match status" value="1"/>
</dbReference>
<dbReference type="GO" id="GO:0006281">
    <property type="term" value="P:DNA repair"/>
    <property type="evidence" value="ECO:0007669"/>
    <property type="project" value="InterPro"/>
</dbReference>
<dbReference type="AlphaFoldDB" id="A0A1V5ZR34"/>
<dbReference type="PANTHER" id="PTHR42848:SF1">
    <property type="entry name" value="HOLLIDAY JUNCTION BRANCH MIGRATION COMPLEX SUBUNIT RUVB"/>
    <property type="match status" value="1"/>
</dbReference>
<keyword evidence="2" id="KW-0067">ATP-binding</keyword>
<dbReference type="EMBL" id="MWDB01000001">
    <property type="protein sequence ID" value="OQB42657.1"/>
    <property type="molecule type" value="Genomic_DNA"/>
</dbReference>
<evidence type="ECO:0000313" key="4">
    <source>
        <dbReference type="EMBL" id="OQB42657.1"/>
    </source>
</evidence>
<keyword evidence="4" id="KW-0347">Helicase</keyword>
<evidence type="ECO:0000256" key="1">
    <source>
        <dbReference type="ARBA" id="ARBA00022741"/>
    </source>
</evidence>
<reference evidence="4" key="1">
    <citation type="submission" date="2017-02" db="EMBL/GenBank/DDBJ databases">
        <title>Delving into the versatile metabolic prowess of the omnipresent phylum Bacteroidetes.</title>
        <authorList>
            <person name="Nobu M.K."/>
            <person name="Mei R."/>
            <person name="Narihiro T."/>
            <person name="Kuroda K."/>
            <person name="Liu W.-T."/>
        </authorList>
    </citation>
    <scope>NUCLEOTIDE SEQUENCE</scope>
    <source>
        <strain evidence="4">ADurb.Bin160</strain>
    </source>
</reference>
<dbReference type="InterPro" id="IPR004605">
    <property type="entry name" value="DNA_helicase_Holl-junc_RuvB"/>
</dbReference>
<dbReference type="GO" id="GO:0005524">
    <property type="term" value="F:ATP binding"/>
    <property type="evidence" value="ECO:0007669"/>
    <property type="project" value="UniProtKB-KW"/>
</dbReference>
<proteinExistence type="predicted"/>
<dbReference type="GO" id="GO:0006310">
    <property type="term" value="P:DNA recombination"/>
    <property type="evidence" value="ECO:0007669"/>
    <property type="project" value="InterPro"/>
</dbReference>
<dbReference type="GO" id="GO:0003677">
    <property type="term" value="F:DNA binding"/>
    <property type="evidence" value="ECO:0007669"/>
    <property type="project" value="InterPro"/>
</dbReference>
<protein>
    <submittedName>
        <fullName evidence="4">Holliday junction ATP-dependent DNA helicase RuvB</fullName>
        <ecNumber evidence="4">3.6.4.12</ecNumber>
    </submittedName>
</protein>
<keyword evidence="1" id="KW-0547">Nucleotide-binding</keyword>
<evidence type="ECO:0000256" key="2">
    <source>
        <dbReference type="ARBA" id="ARBA00022840"/>
    </source>
</evidence>
<gene>
    <name evidence="4" type="primary">ruvB</name>
    <name evidence="4" type="ORF">BWY04_00093</name>
</gene>
<evidence type="ECO:0000259" key="3">
    <source>
        <dbReference type="Pfam" id="PF05496"/>
    </source>
</evidence>
<dbReference type="Gene3D" id="3.40.50.300">
    <property type="entry name" value="P-loop containing nucleotide triphosphate hydrolases"/>
    <property type="match status" value="1"/>
</dbReference>
<feature type="domain" description="RuvB-like AAA+ ATPase" evidence="3">
    <location>
        <begin position="2"/>
        <end position="52"/>
    </location>
</feature>
<dbReference type="GO" id="GO:0016787">
    <property type="term" value="F:hydrolase activity"/>
    <property type="evidence" value="ECO:0007669"/>
    <property type="project" value="UniProtKB-KW"/>
</dbReference>
<dbReference type="InterPro" id="IPR008824">
    <property type="entry name" value="RuvB-like_N"/>
</dbReference>
<dbReference type="GO" id="GO:0009378">
    <property type="term" value="F:four-way junction helicase activity"/>
    <property type="evidence" value="ECO:0007669"/>
    <property type="project" value="InterPro"/>
</dbReference>
<comment type="caution">
    <text evidence="4">The sequence shown here is derived from an EMBL/GenBank/DDBJ whole genome shotgun (WGS) entry which is preliminary data.</text>
</comment>
<dbReference type="InterPro" id="IPR027417">
    <property type="entry name" value="P-loop_NTPase"/>
</dbReference>
<name>A0A1V5ZR34_9BACT</name>
<organism evidence="4">
    <name type="scientific">candidate division CPR1 bacterium ADurb.Bin160</name>
    <dbReference type="NCBI Taxonomy" id="1852826"/>
    <lineage>
        <taxon>Bacteria</taxon>
        <taxon>candidate division CPR1</taxon>
    </lineage>
</organism>
<dbReference type="Pfam" id="PF05496">
    <property type="entry name" value="RuvB_N"/>
    <property type="match status" value="1"/>
</dbReference>